<dbReference type="InterPro" id="IPR029000">
    <property type="entry name" value="Cyclophilin-like_dom_sf"/>
</dbReference>
<gene>
    <name evidence="8" type="ORF">SPPG_05643</name>
</gene>
<dbReference type="FunFam" id="2.40.100.10:FF:000022">
    <property type="entry name" value="Peptidyl-prolyl cis-trans isomerase CYP95"/>
    <property type="match status" value="1"/>
</dbReference>
<keyword evidence="5" id="KW-0413">Isomerase</keyword>
<dbReference type="PROSITE" id="PS50072">
    <property type="entry name" value="CSA_PPIASE_2"/>
    <property type="match status" value="1"/>
</dbReference>
<feature type="compositionally biased region" description="Low complexity" evidence="6">
    <location>
        <begin position="231"/>
        <end position="250"/>
    </location>
</feature>
<protein>
    <recommendedName>
        <fullName evidence="3">peptidylprolyl isomerase</fullName>
        <ecNumber evidence="3">5.2.1.8</ecNumber>
    </recommendedName>
</protein>
<reference evidence="8 9" key="1">
    <citation type="submission" date="2009-08" db="EMBL/GenBank/DDBJ databases">
        <title>The Genome Sequence of Spizellomyces punctatus strain DAOM BR117.</title>
        <authorList>
            <consortium name="The Broad Institute Genome Sequencing Platform"/>
            <person name="Russ C."/>
            <person name="Cuomo C."/>
            <person name="Shea T."/>
            <person name="Young S.K."/>
            <person name="Zeng Q."/>
            <person name="Koehrsen M."/>
            <person name="Haas B."/>
            <person name="Borodovsky M."/>
            <person name="Guigo R."/>
            <person name="Alvarado L."/>
            <person name="Berlin A."/>
            <person name="Bochicchio J."/>
            <person name="Borenstein D."/>
            <person name="Chapman S."/>
            <person name="Chen Z."/>
            <person name="Engels R."/>
            <person name="Freedman E."/>
            <person name="Gellesch M."/>
            <person name="Goldberg J."/>
            <person name="Griggs A."/>
            <person name="Gujja S."/>
            <person name="Heiman D."/>
            <person name="Hepburn T."/>
            <person name="Howarth C."/>
            <person name="Jen D."/>
            <person name="Larson L."/>
            <person name="Lewis B."/>
            <person name="Mehta T."/>
            <person name="Park D."/>
            <person name="Pearson M."/>
            <person name="Roberts A."/>
            <person name="Saif S."/>
            <person name="Shenoy N."/>
            <person name="Sisk P."/>
            <person name="Stolte C."/>
            <person name="Sykes S."/>
            <person name="Thomson T."/>
            <person name="Walk T."/>
            <person name="White J."/>
            <person name="Yandava C."/>
            <person name="Burger G."/>
            <person name="Gray M.W."/>
            <person name="Holland P.W.H."/>
            <person name="King N."/>
            <person name="Lang F.B.F."/>
            <person name="Roger A.J."/>
            <person name="Ruiz-Trillo I."/>
            <person name="Lander E."/>
            <person name="Nusbaum C."/>
        </authorList>
    </citation>
    <scope>NUCLEOTIDE SEQUENCE [LARGE SCALE GENOMIC DNA]</scope>
    <source>
        <strain evidence="8 9">DAOM BR117</strain>
    </source>
</reference>
<feature type="compositionally biased region" description="Basic and acidic residues" evidence="6">
    <location>
        <begin position="303"/>
        <end position="317"/>
    </location>
</feature>
<feature type="compositionally biased region" description="Basic and acidic residues" evidence="6">
    <location>
        <begin position="324"/>
        <end position="338"/>
    </location>
</feature>
<dbReference type="InterPro" id="IPR020892">
    <property type="entry name" value="Cyclophilin-type_PPIase_CS"/>
</dbReference>
<feature type="compositionally biased region" description="Low complexity" evidence="6">
    <location>
        <begin position="200"/>
        <end position="210"/>
    </location>
</feature>
<dbReference type="OrthoDB" id="407558at2759"/>
<feature type="compositionally biased region" description="Basic and acidic residues" evidence="6">
    <location>
        <begin position="271"/>
        <end position="280"/>
    </location>
</feature>
<dbReference type="OMA" id="FRYRHTK"/>
<dbReference type="CDD" id="cd01926">
    <property type="entry name" value="cyclophilin_ABH_like"/>
    <property type="match status" value="1"/>
</dbReference>
<evidence type="ECO:0000256" key="3">
    <source>
        <dbReference type="ARBA" id="ARBA00013194"/>
    </source>
</evidence>
<dbReference type="VEuPathDB" id="FungiDB:SPPG_05643"/>
<dbReference type="Gene3D" id="2.40.100.10">
    <property type="entry name" value="Cyclophilin-like"/>
    <property type="match status" value="1"/>
</dbReference>
<evidence type="ECO:0000256" key="1">
    <source>
        <dbReference type="ARBA" id="ARBA00000971"/>
    </source>
</evidence>
<comment type="catalytic activity">
    <reaction evidence="1">
        <text>[protein]-peptidylproline (omega=180) = [protein]-peptidylproline (omega=0)</text>
        <dbReference type="Rhea" id="RHEA:16237"/>
        <dbReference type="Rhea" id="RHEA-COMP:10747"/>
        <dbReference type="Rhea" id="RHEA-COMP:10748"/>
        <dbReference type="ChEBI" id="CHEBI:83833"/>
        <dbReference type="ChEBI" id="CHEBI:83834"/>
        <dbReference type="EC" id="5.2.1.8"/>
    </reaction>
</comment>
<proteinExistence type="predicted"/>
<evidence type="ECO:0000313" key="9">
    <source>
        <dbReference type="Proteomes" id="UP000053201"/>
    </source>
</evidence>
<dbReference type="STRING" id="645134.A0A0L0HD23"/>
<dbReference type="GO" id="GO:0006457">
    <property type="term" value="P:protein folding"/>
    <property type="evidence" value="ECO:0007669"/>
    <property type="project" value="InterPro"/>
</dbReference>
<feature type="region of interest" description="Disordered" evidence="6">
    <location>
        <begin position="179"/>
        <end position="455"/>
    </location>
</feature>
<dbReference type="RefSeq" id="XP_016607440.1">
    <property type="nucleotide sequence ID" value="XM_016753852.1"/>
</dbReference>
<feature type="compositionally biased region" description="Basic and acidic residues" evidence="6">
    <location>
        <begin position="179"/>
        <end position="194"/>
    </location>
</feature>
<evidence type="ECO:0000256" key="2">
    <source>
        <dbReference type="ARBA" id="ARBA00002388"/>
    </source>
</evidence>
<dbReference type="Pfam" id="PF00160">
    <property type="entry name" value="Pro_isomerase"/>
    <property type="match status" value="1"/>
</dbReference>
<keyword evidence="4" id="KW-0697">Rotamase</keyword>
<feature type="domain" description="PPIase cyclophilin-type" evidence="7">
    <location>
        <begin position="10"/>
        <end position="175"/>
    </location>
</feature>
<evidence type="ECO:0000259" key="7">
    <source>
        <dbReference type="PROSITE" id="PS50072"/>
    </source>
</evidence>
<dbReference type="PROSITE" id="PS00170">
    <property type="entry name" value="CSA_PPIASE_1"/>
    <property type="match status" value="1"/>
</dbReference>
<dbReference type="PANTHER" id="PTHR11071">
    <property type="entry name" value="PEPTIDYL-PROLYL CIS-TRANS ISOMERASE"/>
    <property type="match status" value="1"/>
</dbReference>
<dbReference type="PANTHER" id="PTHR11071:SF561">
    <property type="entry name" value="PEPTIDYL-PROLYL CIS-TRANS ISOMERASE D-RELATED"/>
    <property type="match status" value="1"/>
</dbReference>
<feature type="compositionally biased region" description="Basic and acidic residues" evidence="6">
    <location>
        <begin position="347"/>
        <end position="393"/>
    </location>
</feature>
<organism evidence="8 9">
    <name type="scientific">Spizellomyces punctatus (strain DAOM BR117)</name>
    <dbReference type="NCBI Taxonomy" id="645134"/>
    <lineage>
        <taxon>Eukaryota</taxon>
        <taxon>Fungi</taxon>
        <taxon>Fungi incertae sedis</taxon>
        <taxon>Chytridiomycota</taxon>
        <taxon>Chytridiomycota incertae sedis</taxon>
        <taxon>Chytridiomycetes</taxon>
        <taxon>Spizellomycetales</taxon>
        <taxon>Spizellomycetaceae</taxon>
        <taxon>Spizellomyces</taxon>
    </lineage>
</organism>
<dbReference type="EMBL" id="KQ257458">
    <property type="protein sequence ID" value="KNC99400.1"/>
    <property type="molecule type" value="Genomic_DNA"/>
</dbReference>
<dbReference type="GO" id="GO:0003755">
    <property type="term" value="F:peptidyl-prolyl cis-trans isomerase activity"/>
    <property type="evidence" value="ECO:0007669"/>
    <property type="project" value="UniProtKB-KW"/>
</dbReference>
<dbReference type="PRINTS" id="PR00153">
    <property type="entry name" value="CSAPPISMRASE"/>
</dbReference>
<evidence type="ECO:0000256" key="6">
    <source>
        <dbReference type="SAM" id="MobiDB-lite"/>
    </source>
</evidence>
<dbReference type="GO" id="GO:0016018">
    <property type="term" value="F:cyclosporin A binding"/>
    <property type="evidence" value="ECO:0007669"/>
    <property type="project" value="TreeGrafter"/>
</dbReference>
<evidence type="ECO:0000256" key="5">
    <source>
        <dbReference type="ARBA" id="ARBA00023235"/>
    </source>
</evidence>
<dbReference type="GO" id="GO:0005737">
    <property type="term" value="C:cytoplasm"/>
    <property type="evidence" value="ECO:0007669"/>
    <property type="project" value="TreeGrafter"/>
</dbReference>
<dbReference type="AlphaFoldDB" id="A0A0L0HD23"/>
<feature type="compositionally biased region" description="Basic residues" evidence="6">
    <location>
        <begin position="257"/>
        <end position="270"/>
    </location>
</feature>
<dbReference type="GeneID" id="27689004"/>
<dbReference type="InterPro" id="IPR002130">
    <property type="entry name" value="Cyclophilin-type_PPIase_dom"/>
</dbReference>
<dbReference type="InParanoid" id="A0A0L0HD23"/>
<dbReference type="Proteomes" id="UP000053201">
    <property type="component" value="Unassembled WGS sequence"/>
</dbReference>
<dbReference type="eggNOG" id="KOG0546">
    <property type="taxonomic scope" value="Eukaryota"/>
</dbReference>
<dbReference type="SUPFAM" id="SSF50891">
    <property type="entry name" value="Cyclophilin-like"/>
    <property type="match status" value="1"/>
</dbReference>
<name>A0A0L0HD23_SPIPD</name>
<sequence length="455" mass="52148">MSRSHNPRCYFDIEIAGQKAGRIVFELFADEVPKTAENFRALCTGERGRSAKSGATLHYKGSAFHRVIQDFMLQGGDFTNGDGTGGESIYGSQFPDESFKRKHDVEFLLSMANRGPNTNGSQFFITCAPTPHLDGKHVVFGRVVSGQDIVRKIEVLPTDRKDRPHDKVIIANSGELERVVTKRRPSDRDATAETKRRRSLTPSSSSSSSSSEEERRRKKKTKSKKRRRRSPSTSSESSLSSSESSSPSSSSEEERSKKRKKAKKKKKKQSKQKEESKSIEESQTVEEYVGIAPPEEINGPRSWLDRSGGKHNNERRQLVNADLTNRHGFERRDKDGRIVKGRGMMRYRRENEGYPRYHDQRSRDRHDSYRRDDRDLRERIEHRRERRDQDEPSRSQVVVVERKPERRDGDSGEENGHREQNGTEQGEREMEADHDGDDAPLQDLGEVDAEKMTEE</sequence>
<keyword evidence="9" id="KW-1185">Reference proteome</keyword>
<accession>A0A0L0HD23</accession>
<evidence type="ECO:0000313" key="8">
    <source>
        <dbReference type="EMBL" id="KNC99400.1"/>
    </source>
</evidence>
<evidence type="ECO:0000256" key="4">
    <source>
        <dbReference type="ARBA" id="ARBA00023110"/>
    </source>
</evidence>
<feature type="compositionally biased region" description="Basic and acidic residues" evidence="6">
    <location>
        <begin position="400"/>
        <end position="433"/>
    </location>
</feature>
<dbReference type="EC" id="5.2.1.8" evidence="3"/>
<feature type="compositionally biased region" description="Basic residues" evidence="6">
    <location>
        <begin position="216"/>
        <end position="230"/>
    </location>
</feature>
<comment type="function">
    <text evidence="2">PPIases accelerate the folding of proteins. It catalyzes the cis-trans isomerization of proline imidic peptide bonds in oligopeptides.</text>
</comment>